<dbReference type="Gene3D" id="3.30.300.130">
    <property type="entry name" value="Fe-S cluster assembly (FSCA)"/>
    <property type="match status" value="1"/>
</dbReference>
<evidence type="ECO:0000313" key="2">
    <source>
        <dbReference type="EMBL" id="MET4634302.1"/>
    </source>
</evidence>
<dbReference type="InterPro" id="IPR002744">
    <property type="entry name" value="MIP18-like"/>
</dbReference>
<dbReference type="InterPro" id="IPR034904">
    <property type="entry name" value="FSCA_dom_sf"/>
</dbReference>
<reference evidence="2 3" key="1">
    <citation type="submission" date="2024-06" db="EMBL/GenBank/DDBJ databases">
        <title>Sorghum-associated microbial communities from plants grown in Nebraska, USA.</title>
        <authorList>
            <person name="Schachtman D."/>
        </authorList>
    </citation>
    <scope>NUCLEOTIDE SEQUENCE [LARGE SCALE GENOMIC DNA]</scope>
    <source>
        <strain evidence="2 3">3207</strain>
    </source>
</reference>
<comment type="caution">
    <text evidence="2">The sequence shown here is derived from an EMBL/GenBank/DDBJ whole genome shotgun (WGS) entry which is preliminary data.</text>
</comment>
<dbReference type="Proteomes" id="UP001549321">
    <property type="component" value="Unassembled WGS sequence"/>
</dbReference>
<name>A0ABV2QZ78_9HYPH</name>
<accession>A0ABV2QZ78</accession>
<keyword evidence="3" id="KW-1185">Reference proteome</keyword>
<proteinExistence type="predicted"/>
<dbReference type="SUPFAM" id="SSF117916">
    <property type="entry name" value="Fe-S cluster assembly (FSCA) domain-like"/>
    <property type="match status" value="1"/>
</dbReference>
<organism evidence="2 3">
    <name type="scientific">Kaistia defluvii</name>
    <dbReference type="NCBI Taxonomy" id="410841"/>
    <lineage>
        <taxon>Bacteria</taxon>
        <taxon>Pseudomonadati</taxon>
        <taxon>Pseudomonadota</taxon>
        <taxon>Alphaproteobacteria</taxon>
        <taxon>Hyphomicrobiales</taxon>
        <taxon>Kaistiaceae</taxon>
        <taxon>Kaistia</taxon>
    </lineage>
</organism>
<evidence type="ECO:0000259" key="1">
    <source>
        <dbReference type="Pfam" id="PF01883"/>
    </source>
</evidence>
<protein>
    <submittedName>
        <fullName evidence="2">Metal-sulfur cluster biosynthetic enzyme</fullName>
    </submittedName>
</protein>
<evidence type="ECO:0000313" key="3">
    <source>
        <dbReference type="Proteomes" id="UP001549321"/>
    </source>
</evidence>
<feature type="domain" description="MIP18 family-like" evidence="1">
    <location>
        <begin position="26"/>
        <end position="98"/>
    </location>
</feature>
<gene>
    <name evidence="2" type="ORF">ABIE08_002215</name>
</gene>
<dbReference type="Pfam" id="PF01883">
    <property type="entry name" value="FeS_assembly_P"/>
    <property type="match status" value="1"/>
</dbReference>
<sequence length="244" mass="26417">MRPNEATPSPAAPLAVADSLTEARAEEVRLALETIRDPELDETVTAMGFIKSIEVDGGSVGVAFQLPTQWCAANFAFLMAADIKAALVALPWVTSAEVVLRDHFAARRINEAVAQDLSFMQAFPQKAEGELDGLRHTFLEKAFLARQHAVLDVLPKGGNLPLPALWTLPDLERVARETASLTEPVARYLALRRNLPGDRAFVSAQGEPVEIAHWTVHVRSVRGTAVTMAANAEHCRVLAAANPD</sequence>
<dbReference type="EMBL" id="JBEPSM010000001">
    <property type="protein sequence ID" value="MET4634302.1"/>
    <property type="molecule type" value="Genomic_DNA"/>
</dbReference>
<dbReference type="RefSeq" id="WP_354550977.1">
    <property type="nucleotide sequence ID" value="NZ_JBEPSM010000001.1"/>
</dbReference>